<proteinExistence type="predicted"/>
<evidence type="ECO:0000259" key="1">
    <source>
        <dbReference type="Pfam" id="PF13521"/>
    </source>
</evidence>
<protein>
    <recommendedName>
        <fullName evidence="1">NadR/Ttd14 AAA domain-containing protein</fullName>
    </recommendedName>
</protein>
<dbReference type="SUPFAM" id="SSF52540">
    <property type="entry name" value="P-loop containing nucleoside triphosphate hydrolases"/>
    <property type="match status" value="1"/>
</dbReference>
<dbReference type="RefSeq" id="WP_344973723.1">
    <property type="nucleotide sequence ID" value="NZ_BAABFN010000001.1"/>
</dbReference>
<evidence type="ECO:0000313" key="2">
    <source>
        <dbReference type="EMBL" id="GAA4300432.1"/>
    </source>
</evidence>
<reference evidence="3" key="1">
    <citation type="journal article" date="2019" name="Int. J. Syst. Evol. Microbiol.">
        <title>The Global Catalogue of Microorganisms (GCM) 10K type strain sequencing project: providing services to taxonomists for standard genome sequencing and annotation.</title>
        <authorList>
            <consortium name="The Broad Institute Genomics Platform"/>
            <consortium name="The Broad Institute Genome Sequencing Center for Infectious Disease"/>
            <person name="Wu L."/>
            <person name="Ma J."/>
        </authorList>
    </citation>
    <scope>NUCLEOTIDE SEQUENCE [LARGE SCALE GENOMIC DNA]</scope>
    <source>
        <strain evidence="3">JCM 17664</strain>
    </source>
</reference>
<dbReference type="EMBL" id="BAABFN010000001">
    <property type="protein sequence ID" value="GAA4300432.1"/>
    <property type="molecule type" value="Genomic_DNA"/>
</dbReference>
<name>A0ABP8FCQ6_9BACT</name>
<dbReference type="Gene3D" id="3.40.50.300">
    <property type="entry name" value="P-loop containing nucleotide triphosphate hydrolases"/>
    <property type="match status" value="1"/>
</dbReference>
<gene>
    <name evidence="2" type="ORF">GCM10023143_01400</name>
</gene>
<dbReference type="InterPro" id="IPR038727">
    <property type="entry name" value="NadR/Ttd14_AAA_dom"/>
</dbReference>
<dbReference type="PANTHER" id="PTHR37512">
    <property type="entry name" value="TRIFUNCTIONAL NAD BIOSYNTHESIS/REGULATOR PROTEIN NADR"/>
    <property type="match status" value="1"/>
</dbReference>
<dbReference type="PANTHER" id="PTHR37512:SF1">
    <property type="entry name" value="NADR_TTD14 AAA DOMAIN-CONTAINING PROTEIN"/>
    <property type="match status" value="1"/>
</dbReference>
<dbReference type="Pfam" id="PF13521">
    <property type="entry name" value="AAA_28"/>
    <property type="match status" value="1"/>
</dbReference>
<dbReference type="InterPro" id="IPR052735">
    <property type="entry name" value="NAD_biosynth-regulator"/>
</dbReference>
<sequence>MLKKVVIIGPESTGKSTLSEALAQHYQTPWVPEYARGYLDRLQRPYGEEDLLQIAAGQLQTEDEAAARAGGGLLFCDTDLYVIKVWSEHAYGQCDYRILRRIAERKYDLYLLTDIDIPWQDDPQREHPEPEMRRYFHHVYRDIVINSGTPWAGIRGSHRQRVRQALKAVERLRG</sequence>
<comment type="caution">
    <text evidence="2">The sequence shown here is derived from an EMBL/GenBank/DDBJ whole genome shotgun (WGS) entry which is preliminary data.</text>
</comment>
<organism evidence="2 3">
    <name type="scientific">Compostibacter hankyongensis</name>
    <dbReference type="NCBI Taxonomy" id="1007089"/>
    <lineage>
        <taxon>Bacteria</taxon>
        <taxon>Pseudomonadati</taxon>
        <taxon>Bacteroidota</taxon>
        <taxon>Chitinophagia</taxon>
        <taxon>Chitinophagales</taxon>
        <taxon>Chitinophagaceae</taxon>
        <taxon>Compostibacter</taxon>
    </lineage>
</organism>
<accession>A0ABP8FCQ6</accession>
<keyword evidence="3" id="KW-1185">Reference proteome</keyword>
<dbReference type="InterPro" id="IPR027417">
    <property type="entry name" value="P-loop_NTPase"/>
</dbReference>
<evidence type="ECO:0000313" key="3">
    <source>
        <dbReference type="Proteomes" id="UP001501207"/>
    </source>
</evidence>
<feature type="domain" description="NadR/Ttd14 AAA" evidence="1">
    <location>
        <begin position="4"/>
        <end position="161"/>
    </location>
</feature>
<dbReference type="Proteomes" id="UP001501207">
    <property type="component" value="Unassembled WGS sequence"/>
</dbReference>